<name>A0A928Q4M9_9FIRM</name>
<dbReference type="RefSeq" id="WP_020072052.1">
    <property type="nucleotide sequence ID" value="NZ_JBKWRC010000001.1"/>
</dbReference>
<dbReference type="HAMAP" id="MF_00839">
    <property type="entry name" value="HPF"/>
    <property type="match status" value="1"/>
</dbReference>
<comment type="caution">
    <text evidence="4">The sequence shown here is derived from an EMBL/GenBank/DDBJ whole genome shotgun (WGS) entry which is preliminary data.</text>
</comment>
<comment type="function">
    <text evidence="2">Required for dimerization of active 70S ribosomes into 100S ribosomes in stationary phase; 100S ribosomes are translationally inactive and sometimes present during exponential growth.</text>
</comment>
<dbReference type="Pfam" id="PF02482">
    <property type="entry name" value="Ribosomal_S30AE"/>
    <property type="match status" value="1"/>
</dbReference>
<protein>
    <recommendedName>
        <fullName evidence="2">Ribosome hibernation promoting factor</fullName>
        <shortName evidence="2">HPF</shortName>
    </recommendedName>
</protein>
<organism evidence="4 5">
    <name type="scientific">Faecalispora sporosphaeroides</name>
    <dbReference type="NCBI Taxonomy" id="1549"/>
    <lineage>
        <taxon>Bacteria</taxon>
        <taxon>Bacillati</taxon>
        <taxon>Bacillota</taxon>
        <taxon>Clostridia</taxon>
        <taxon>Eubacteriales</taxon>
        <taxon>Oscillospiraceae</taxon>
        <taxon>Faecalispora</taxon>
    </lineage>
</organism>
<dbReference type="PANTHER" id="PTHR33231">
    <property type="entry name" value="30S RIBOSOMAL PROTEIN"/>
    <property type="match status" value="1"/>
</dbReference>
<dbReference type="GO" id="GO:0043024">
    <property type="term" value="F:ribosomal small subunit binding"/>
    <property type="evidence" value="ECO:0007669"/>
    <property type="project" value="TreeGrafter"/>
</dbReference>
<evidence type="ECO:0000313" key="4">
    <source>
        <dbReference type="EMBL" id="MBE6834136.1"/>
    </source>
</evidence>
<dbReference type="InterPro" id="IPR034694">
    <property type="entry name" value="HPF_long/plastid"/>
</dbReference>
<dbReference type="CDD" id="cd00552">
    <property type="entry name" value="RaiA"/>
    <property type="match status" value="1"/>
</dbReference>
<feature type="domain" description="Sigma 54 modulation/S30EA ribosomal protein C-terminal" evidence="3">
    <location>
        <begin position="121"/>
        <end position="176"/>
    </location>
</feature>
<evidence type="ECO:0000313" key="5">
    <source>
        <dbReference type="Proteomes" id="UP000754750"/>
    </source>
</evidence>
<comment type="subunit">
    <text evidence="2">Interacts with 100S ribosomes.</text>
</comment>
<sequence>MNITIIGRKVTLKDHFKNLATKKLSRFDKIFDADADAHVVVTLERNRQTVEITIRSKGMIYRAEATDFEMNDALDQVISALGRQIRKNKTRLDKQIHSAALDQLVAEVPEEAEPAEVAEEEEYRIVRTKHFPVKPLTIEEAILQMNLLGHQFYMFRNGATGEINVVYQRKNGDYGLLEPDAE</sequence>
<dbReference type="InterPro" id="IPR032528">
    <property type="entry name" value="Ribosom_S30AE_C"/>
</dbReference>
<evidence type="ECO:0000259" key="3">
    <source>
        <dbReference type="Pfam" id="PF16321"/>
    </source>
</evidence>
<evidence type="ECO:0000256" key="2">
    <source>
        <dbReference type="HAMAP-Rule" id="MF_00839"/>
    </source>
</evidence>
<dbReference type="Gene3D" id="3.30.505.50">
    <property type="entry name" value="Sigma 54 modulation/S30EA ribosomal protein, C-terminal domain"/>
    <property type="match status" value="1"/>
</dbReference>
<dbReference type="Proteomes" id="UP000754750">
    <property type="component" value="Unassembled WGS sequence"/>
</dbReference>
<dbReference type="GO" id="GO:0022627">
    <property type="term" value="C:cytosolic small ribosomal subunit"/>
    <property type="evidence" value="ECO:0007669"/>
    <property type="project" value="TreeGrafter"/>
</dbReference>
<proteinExistence type="inferred from homology"/>
<dbReference type="GO" id="GO:0045900">
    <property type="term" value="P:negative regulation of translational elongation"/>
    <property type="evidence" value="ECO:0007669"/>
    <property type="project" value="TreeGrafter"/>
</dbReference>
<dbReference type="Pfam" id="PF16321">
    <property type="entry name" value="Ribosom_S30AE_C"/>
    <property type="match status" value="1"/>
</dbReference>
<keyword evidence="2" id="KW-0963">Cytoplasm</keyword>
<dbReference type="SUPFAM" id="SSF69754">
    <property type="entry name" value="Ribosome binding protein Y (YfiA homologue)"/>
    <property type="match status" value="1"/>
</dbReference>
<dbReference type="PANTHER" id="PTHR33231:SF1">
    <property type="entry name" value="30S RIBOSOMAL PROTEIN"/>
    <property type="match status" value="1"/>
</dbReference>
<dbReference type="AlphaFoldDB" id="A0A928Q4M9"/>
<dbReference type="Gene3D" id="3.30.160.100">
    <property type="entry name" value="Ribosome hibernation promotion factor-like"/>
    <property type="match status" value="1"/>
</dbReference>
<evidence type="ECO:0000256" key="1">
    <source>
        <dbReference type="ARBA" id="ARBA00022845"/>
    </source>
</evidence>
<dbReference type="NCBIfam" id="TIGR00741">
    <property type="entry name" value="yfiA"/>
    <property type="match status" value="1"/>
</dbReference>
<dbReference type="InterPro" id="IPR036567">
    <property type="entry name" value="RHF-like"/>
</dbReference>
<dbReference type="EMBL" id="SVNY01000005">
    <property type="protein sequence ID" value="MBE6834136.1"/>
    <property type="molecule type" value="Genomic_DNA"/>
</dbReference>
<dbReference type="InterPro" id="IPR050574">
    <property type="entry name" value="HPF/YfiA_ribosome-assoc"/>
</dbReference>
<dbReference type="InterPro" id="IPR038416">
    <property type="entry name" value="Ribosom_S30AE_C_sf"/>
</dbReference>
<keyword evidence="1 2" id="KW-0810">Translation regulation</keyword>
<gene>
    <name evidence="4" type="primary">raiA</name>
    <name evidence="2" type="synonym">hpf</name>
    <name evidence="4" type="ORF">E7512_11275</name>
</gene>
<reference evidence="4" key="1">
    <citation type="submission" date="2019-04" db="EMBL/GenBank/DDBJ databases">
        <title>Evolution of Biomass-Degrading Anaerobic Consortia Revealed by Metagenomics.</title>
        <authorList>
            <person name="Peng X."/>
        </authorList>
    </citation>
    <scope>NUCLEOTIDE SEQUENCE</scope>
    <source>
        <strain evidence="4">SIG551</strain>
    </source>
</reference>
<comment type="subcellular location">
    <subcellularLocation>
        <location evidence="2">Cytoplasm</location>
    </subcellularLocation>
</comment>
<comment type="similarity">
    <text evidence="2">Belongs to the HPF/YfiA ribosome-associated protein family. Long HPF subfamily.</text>
</comment>
<accession>A0A928Q4M9</accession>
<dbReference type="InterPro" id="IPR003489">
    <property type="entry name" value="RHF/RaiA"/>
</dbReference>